<dbReference type="Gene3D" id="1.25.40.10">
    <property type="entry name" value="Tetratricopeptide repeat domain"/>
    <property type="match status" value="1"/>
</dbReference>
<dbReference type="RefSeq" id="WP_014488106.1">
    <property type="nucleotide sequence ID" value="NC_017243.1"/>
</dbReference>
<keyword evidence="3" id="KW-0472">Membrane</keyword>
<dbReference type="InterPro" id="IPR019734">
    <property type="entry name" value="TPR_rpt"/>
</dbReference>
<feature type="coiled-coil region" evidence="2">
    <location>
        <begin position="264"/>
        <end position="291"/>
    </location>
</feature>
<feature type="transmembrane region" description="Helical" evidence="3">
    <location>
        <begin position="229"/>
        <end position="249"/>
    </location>
</feature>
<sequence>MNKKNRRKINNIKRRKKYHKKNIKSNKIKNLQESITNKAKEYINEENIQKIKDTAGKGFEKAKNFTSENIDKFQKYLDEQNFKGKLQNMANAGMDKIKEHSKKRYISRLFIFFHKHYILNFSILFIVAILVFRNIYINHNREIEKSLNYSITNYAPSLDNIIIAKEDYYTNTIIRQISSNKTSTNNIVLKSSSINDLEATLKNVLDNYNKNLQTSLNETIKSSNTVINFWFAFLSVIIIIFTLVGIIINNRIIKTSKKRINKFNREYNKKLNTMKKQVIEFKKLKKESENNLQINSLYNLANTAFDNKDYNTSISYYDKVLELNNSFAHAIYNRAIAYYYVNNHTKCAFELITLYNNNKSNEIKNLILKNIIELANNNIEIAILFCDNENIDYKSLQQKEEKQSLFERIKNIIS</sequence>
<dbReference type="SUPFAM" id="SSF48452">
    <property type="entry name" value="TPR-like"/>
    <property type="match status" value="1"/>
</dbReference>
<keyword evidence="3" id="KW-1133">Transmembrane helix</keyword>
<feature type="repeat" description="TPR" evidence="1">
    <location>
        <begin position="294"/>
        <end position="327"/>
    </location>
</feature>
<evidence type="ECO:0000313" key="4">
    <source>
        <dbReference type="EMBL" id="AEM22280.1"/>
    </source>
</evidence>
<proteinExistence type="predicted"/>
<protein>
    <submittedName>
        <fullName evidence="4">TPR domain-containing protein</fullName>
    </submittedName>
</protein>
<feature type="transmembrane region" description="Helical" evidence="3">
    <location>
        <begin position="117"/>
        <end position="137"/>
    </location>
</feature>
<dbReference type="GeneID" id="44970184"/>
<keyword evidence="2" id="KW-0175">Coiled coil</keyword>
<dbReference type="PATRIC" id="fig|1045858.4.peg.1663"/>
<dbReference type="eggNOG" id="COG4785">
    <property type="taxonomic scope" value="Bacteria"/>
</dbReference>
<dbReference type="PROSITE" id="PS50005">
    <property type="entry name" value="TPR"/>
    <property type="match status" value="1"/>
</dbReference>
<accession>G0EIS8</accession>
<evidence type="ECO:0000313" key="5">
    <source>
        <dbReference type="Proteomes" id="UP000008522"/>
    </source>
</evidence>
<dbReference type="HOGENOM" id="CLU_670264_0_0_12"/>
<keyword evidence="1" id="KW-0802">TPR repeat</keyword>
<dbReference type="KEGG" id="bip:Bint_1661"/>
<evidence type="ECO:0000256" key="1">
    <source>
        <dbReference type="PROSITE-ProRule" id="PRU00339"/>
    </source>
</evidence>
<evidence type="ECO:0000256" key="3">
    <source>
        <dbReference type="SAM" id="Phobius"/>
    </source>
</evidence>
<dbReference type="OrthoDB" id="306438at2"/>
<name>G0EIS8_BRAIP</name>
<evidence type="ECO:0000256" key="2">
    <source>
        <dbReference type="SAM" id="Coils"/>
    </source>
</evidence>
<organism evidence="4 5">
    <name type="scientific">Brachyspira intermedia (strain ATCC 51140 / PWS/A)</name>
    <name type="common">Serpulina intermedia</name>
    <dbReference type="NCBI Taxonomy" id="1045858"/>
    <lineage>
        <taxon>Bacteria</taxon>
        <taxon>Pseudomonadati</taxon>
        <taxon>Spirochaetota</taxon>
        <taxon>Spirochaetia</taxon>
        <taxon>Brachyspirales</taxon>
        <taxon>Brachyspiraceae</taxon>
        <taxon>Brachyspira</taxon>
    </lineage>
</organism>
<keyword evidence="5" id="KW-1185">Reference proteome</keyword>
<dbReference type="AlphaFoldDB" id="G0EIS8"/>
<dbReference type="SMART" id="SM00028">
    <property type="entry name" value="TPR"/>
    <property type="match status" value="1"/>
</dbReference>
<dbReference type="EMBL" id="CP002874">
    <property type="protein sequence ID" value="AEM22280.1"/>
    <property type="molecule type" value="Genomic_DNA"/>
</dbReference>
<reference evidence="4 5" key="1">
    <citation type="journal article" date="2011" name="BMC Genomics">
        <title>Complete genome sequence of Brachyspira intermedia reveals unique genomic features in Brachyspira species and phage-mediated horizontal gene transfer.</title>
        <authorList>
            <person name="Hafstrom T."/>
            <person name="Jansson D.S."/>
            <person name="Segerman B."/>
        </authorList>
    </citation>
    <scope>NUCLEOTIDE SEQUENCE [LARGE SCALE GENOMIC DNA]</scope>
    <source>
        <strain evidence="5">ATCC 51140 / PWS/A</strain>
    </source>
</reference>
<keyword evidence="3" id="KW-0812">Transmembrane</keyword>
<dbReference type="InterPro" id="IPR011990">
    <property type="entry name" value="TPR-like_helical_dom_sf"/>
</dbReference>
<dbReference type="Proteomes" id="UP000008522">
    <property type="component" value="Chromosome"/>
</dbReference>
<gene>
    <name evidence="4" type="ordered locus">Bint_1661</name>
</gene>